<feature type="domain" description="PKD" evidence="2">
    <location>
        <begin position="509"/>
        <end position="559"/>
    </location>
</feature>
<dbReference type="CDD" id="cd00146">
    <property type="entry name" value="PKD"/>
    <property type="match status" value="1"/>
</dbReference>
<dbReference type="InterPro" id="IPR011050">
    <property type="entry name" value="Pectin_lyase_fold/virulence"/>
</dbReference>
<dbReference type="PROSITE" id="PS50093">
    <property type="entry name" value="PKD"/>
    <property type="match status" value="1"/>
</dbReference>
<dbReference type="PROSITE" id="PS51820">
    <property type="entry name" value="PA14"/>
    <property type="match status" value="1"/>
</dbReference>
<dbReference type="SMART" id="SM00089">
    <property type="entry name" value="PKD"/>
    <property type="match status" value="1"/>
</dbReference>
<evidence type="ECO:0000259" key="2">
    <source>
        <dbReference type="PROSITE" id="PS50093"/>
    </source>
</evidence>
<sequence>MRFFRYSLAIYFGKNDFPSMRSLYRKFLLFFALALTSAPFAGARVWPVPVPPELRSTRFTVAVDGKPVDVVHAAASYDYVSIETNSAIKVTITAAQQGFWDRGVDVQPWRLGLRPTRKGQTIELEIKDPVKLAISRPQDFLNHATMLFLFVTKPTVEPKKAVTSLPSYHYVGPGIHKGSINPKSGETWLLAPGAVVLGSLNLFHVHDVNVLGRGVIVYSGPQNPADDDGWMQKPDWHCIGALDAHKIHIEGVTCLVRSRTWSIQMKDSTDFSYEDLRVIGGNPGNANQDGMDWLGGGNTTVKDSFFRTSDDVFAIQGNWDGYGHDKMILPGHDVANILIENSELSTSISNIMRAGWPEKIFNSHNVTLRNSDVMHGGIGSCGPSFALFTFWGADGAKGTHTGYTFENLWLDDWYTLFQIEQEQPGLSGFTFRNIWALQQPPLLSSNLRGPIKNVRIENLKFGQGVVTSDTQIPLRVSDGAQQPVITPGDKDLHASFQFEPAFVQPNTPVIFSADTVLDKHARYTWYFGDGTTAHGQQVKHRYEDALGTELDGTAANGTGRFRVLLEVEDKKGNQDWSEQTVDVVSHLRDPGAPGYNSKTAAPGLDYQIFPGTWPELPTFSTQTAVFRGVALTVGKADSRGFTRYAVEYGGYLHTPTDGAYTFHLLARDGARLRIDGQVVAETGPPFSEVCGSSVNAMRYDSGSIALREGYHVVQLDSLESMSPGAPRLMWSGPGFALQELPANALSHATGNSIQTRLSSGISTLQP</sequence>
<dbReference type="PANTHER" id="PTHR31736">
    <property type="match status" value="1"/>
</dbReference>
<dbReference type="Gene3D" id="2.160.20.10">
    <property type="entry name" value="Single-stranded right-handed beta-helix, Pectin lyase-like"/>
    <property type="match status" value="1"/>
</dbReference>
<reference evidence="5" key="1">
    <citation type="journal article" date="2019" name="Int. J. Syst. Evol. Microbiol.">
        <title>The Global Catalogue of Microorganisms (GCM) 10K type strain sequencing project: providing services to taxonomists for standard genome sequencing and annotation.</title>
        <authorList>
            <consortium name="The Broad Institute Genomics Platform"/>
            <consortium name="The Broad Institute Genome Sequencing Center for Infectious Disease"/>
            <person name="Wu L."/>
            <person name="Ma J."/>
        </authorList>
    </citation>
    <scope>NUCLEOTIDE SEQUENCE [LARGE SCALE GENOMIC DNA]</scope>
    <source>
        <strain evidence="5">JCM 4087</strain>
    </source>
</reference>
<dbReference type="SUPFAM" id="SSF49299">
    <property type="entry name" value="PKD domain"/>
    <property type="match status" value="1"/>
</dbReference>
<evidence type="ECO:0000313" key="4">
    <source>
        <dbReference type="EMBL" id="MFC5861039.1"/>
    </source>
</evidence>
<dbReference type="PANTHER" id="PTHR31736:SF19">
    <property type="entry name" value="PECTIN LYASE SUPERFAMILY PROTEIN-RELATED"/>
    <property type="match status" value="1"/>
</dbReference>
<keyword evidence="5" id="KW-1185">Reference proteome</keyword>
<dbReference type="InterPro" id="IPR013783">
    <property type="entry name" value="Ig-like_fold"/>
</dbReference>
<dbReference type="SUPFAM" id="SSF51126">
    <property type="entry name" value="Pectin lyase-like"/>
    <property type="match status" value="1"/>
</dbReference>
<dbReference type="InterPro" id="IPR022409">
    <property type="entry name" value="PKD/Chitinase_dom"/>
</dbReference>
<dbReference type="Pfam" id="PF07691">
    <property type="entry name" value="PA14"/>
    <property type="match status" value="1"/>
</dbReference>
<evidence type="ECO:0000256" key="1">
    <source>
        <dbReference type="ARBA" id="ARBA00023157"/>
    </source>
</evidence>
<name>A0ABW1EAS8_9BACT</name>
<dbReference type="SUPFAM" id="SSF56988">
    <property type="entry name" value="Anthrax protective antigen"/>
    <property type="match status" value="1"/>
</dbReference>
<accession>A0ABW1EAS8</accession>
<gene>
    <name evidence="4" type="ORF">ACFPT7_01895</name>
</gene>
<dbReference type="InterPro" id="IPR000601">
    <property type="entry name" value="PKD_dom"/>
</dbReference>
<dbReference type="InterPro" id="IPR011658">
    <property type="entry name" value="PA14_dom"/>
</dbReference>
<feature type="domain" description="PA14" evidence="3">
    <location>
        <begin position="599"/>
        <end position="744"/>
    </location>
</feature>
<dbReference type="InterPro" id="IPR012334">
    <property type="entry name" value="Pectin_lyas_fold"/>
</dbReference>
<dbReference type="EMBL" id="JBHSPH010000001">
    <property type="protein sequence ID" value="MFC5861039.1"/>
    <property type="molecule type" value="Genomic_DNA"/>
</dbReference>
<dbReference type="Gene3D" id="3.90.182.10">
    <property type="entry name" value="Toxin - Anthrax Protective Antigen,domain 1"/>
    <property type="match status" value="1"/>
</dbReference>
<dbReference type="Pfam" id="PF00801">
    <property type="entry name" value="PKD"/>
    <property type="match status" value="1"/>
</dbReference>
<organism evidence="4 5">
    <name type="scientific">Acidicapsa dinghuensis</name>
    <dbReference type="NCBI Taxonomy" id="2218256"/>
    <lineage>
        <taxon>Bacteria</taxon>
        <taxon>Pseudomonadati</taxon>
        <taxon>Acidobacteriota</taxon>
        <taxon>Terriglobia</taxon>
        <taxon>Terriglobales</taxon>
        <taxon>Acidobacteriaceae</taxon>
        <taxon>Acidicapsa</taxon>
    </lineage>
</organism>
<keyword evidence="1" id="KW-1015">Disulfide bond</keyword>
<evidence type="ECO:0000313" key="5">
    <source>
        <dbReference type="Proteomes" id="UP001596091"/>
    </source>
</evidence>
<dbReference type="InterPro" id="IPR035986">
    <property type="entry name" value="PKD_dom_sf"/>
</dbReference>
<evidence type="ECO:0000259" key="3">
    <source>
        <dbReference type="PROSITE" id="PS51820"/>
    </source>
</evidence>
<dbReference type="InterPro" id="IPR037524">
    <property type="entry name" value="PA14/GLEYA"/>
</dbReference>
<comment type="caution">
    <text evidence="4">The sequence shown here is derived from an EMBL/GenBank/DDBJ whole genome shotgun (WGS) entry which is preliminary data.</text>
</comment>
<dbReference type="Gene3D" id="2.60.40.10">
    <property type="entry name" value="Immunoglobulins"/>
    <property type="match status" value="1"/>
</dbReference>
<proteinExistence type="predicted"/>
<dbReference type="Proteomes" id="UP001596091">
    <property type="component" value="Unassembled WGS sequence"/>
</dbReference>
<dbReference type="SMART" id="SM00758">
    <property type="entry name" value="PA14"/>
    <property type="match status" value="1"/>
</dbReference>
<dbReference type="RefSeq" id="WP_263334583.1">
    <property type="nucleotide sequence ID" value="NZ_JAGSYH010000002.1"/>
</dbReference>
<protein>
    <submittedName>
        <fullName evidence="4">PKD domain-containing protein</fullName>
    </submittedName>
</protein>